<dbReference type="AlphaFoldDB" id="A0AAE4B4L2"/>
<feature type="chain" id="PRO_5041997591" evidence="1">
    <location>
        <begin position="24"/>
        <end position="101"/>
    </location>
</feature>
<dbReference type="EMBL" id="JANHAX010000003">
    <property type="protein sequence ID" value="MDQ2090335.1"/>
    <property type="molecule type" value="Genomic_DNA"/>
</dbReference>
<dbReference type="Proteomes" id="UP001226762">
    <property type="component" value="Unassembled WGS sequence"/>
</dbReference>
<organism evidence="2 3">
    <name type="scientific">Marimonas arenosa</name>
    <dbReference type="NCBI Taxonomy" id="1795305"/>
    <lineage>
        <taxon>Bacteria</taxon>
        <taxon>Pseudomonadati</taxon>
        <taxon>Pseudomonadota</taxon>
        <taxon>Alphaproteobacteria</taxon>
        <taxon>Rhodobacterales</taxon>
        <taxon>Paracoccaceae</taxon>
        <taxon>Marimonas</taxon>
    </lineage>
</organism>
<evidence type="ECO:0000313" key="3">
    <source>
        <dbReference type="Proteomes" id="UP001226762"/>
    </source>
</evidence>
<keyword evidence="1" id="KW-0732">Signal</keyword>
<accession>A0AAE4B4L2</accession>
<reference evidence="2" key="2">
    <citation type="submission" date="2023-02" db="EMBL/GenBank/DDBJ databases">
        <title>'Rhodoalgimonas zhirmunskyi' gen. nov., isolated from a red alga.</title>
        <authorList>
            <person name="Nedashkovskaya O.I."/>
            <person name="Otstavnykh N.Y."/>
            <person name="Bystritskaya E.P."/>
            <person name="Balabanova L.A."/>
            <person name="Isaeva M.P."/>
        </authorList>
    </citation>
    <scope>NUCLEOTIDE SEQUENCE</scope>
    <source>
        <strain evidence="2">KCTC 52189</strain>
    </source>
</reference>
<keyword evidence="3" id="KW-1185">Reference proteome</keyword>
<evidence type="ECO:0000256" key="1">
    <source>
        <dbReference type="SAM" id="SignalP"/>
    </source>
</evidence>
<evidence type="ECO:0000313" key="2">
    <source>
        <dbReference type="EMBL" id="MDQ2090335.1"/>
    </source>
</evidence>
<name>A0AAE4B4L2_9RHOB</name>
<gene>
    <name evidence="2" type="ORF">NO357_10545</name>
</gene>
<protein>
    <submittedName>
        <fullName evidence="2">Uncharacterized protein</fullName>
    </submittedName>
</protein>
<dbReference type="RefSeq" id="WP_306735623.1">
    <property type="nucleotide sequence ID" value="NZ_JANHAX010000003.1"/>
</dbReference>
<feature type="signal peptide" evidence="1">
    <location>
        <begin position="1"/>
        <end position="23"/>
    </location>
</feature>
<sequence length="101" mass="10712">MFKRLIAVGLGLGALVTSFPAHAEDCAARAHVVSRLQHDYAEQLTAGGLHDTATMIEVWASPETGTFTVITTRADGMSCILATGTDWIERGPDAMRPGIEG</sequence>
<proteinExistence type="predicted"/>
<comment type="caution">
    <text evidence="2">The sequence shown here is derived from an EMBL/GenBank/DDBJ whole genome shotgun (WGS) entry which is preliminary data.</text>
</comment>
<reference evidence="2" key="1">
    <citation type="submission" date="2022-07" db="EMBL/GenBank/DDBJ databases">
        <authorList>
            <person name="Otstavnykh N."/>
            <person name="Isaeva M."/>
            <person name="Bystritskaya E."/>
        </authorList>
    </citation>
    <scope>NUCLEOTIDE SEQUENCE</scope>
    <source>
        <strain evidence="2">KCTC 52189</strain>
    </source>
</reference>